<keyword evidence="3 11" id="KW-0378">Hydrolase</keyword>
<evidence type="ECO:0000256" key="2">
    <source>
        <dbReference type="ARBA" id="ARBA00022741"/>
    </source>
</evidence>
<dbReference type="GO" id="GO:0043138">
    <property type="term" value="F:3'-5' DNA helicase activity"/>
    <property type="evidence" value="ECO:0007669"/>
    <property type="project" value="UniProtKB-EC"/>
</dbReference>
<comment type="catalytic activity">
    <reaction evidence="10">
        <text>ATP + H2O = ADP + phosphate + H(+)</text>
        <dbReference type="Rhea" id="RHEA:13065"/>
        <dbReference type="ChEBI" id="CHEBI:15377"/>
        <dbReference type="ChEBI" id="CHEBI:15378"/>
        <dbReference type="ChEBI" id="CHEBI:30616"/>
        <dbReference type="ChEBI" id="CHEBI:43474"/>
        <dbReference type="ChEBI" id="CHEBI:456216"/>
        <dbReference type="EC" id="5.6.2.4"/>
    </reaction>
</comment>
<dbReference type="GO" id="GO:0003677">
    <property type="term" value="F:DNA binding"/>
    <property type="evidence" value="ECO:0007669"/>
    <property type="project" value="UniProtKB-KW"/>
</dbReference>
<evidence type="ECO:0000313" key="14">
    <source>
        <dbReference type="Proteomes" id="UP001304650"/>
    </source>
</evidence>
<dbReference type="EMBL" id="CP130319">
    <property type="protein sequence ID" value="WNR45139.1"/>
    <property type="molecule type" value="Genomic_DNA"/>
</dbReference>
<evidence type="ECO:0000256" key="9">
    <source>
        <dbReference type="ARBA" id="ARBA00034808"/>
    </source>
</evidence>
<evidence type="ECO:0000256" key="10">
    <source>
        <dbReference type="ARBA" id="ARBA00048988"/>
    </source>
</evidence>
<dbReference type="Gene3D" id="3.40.50.300">
    <property type="entry name" value="P-loop containing nucleotide triphosphate hydrolases"/>
    <property type="match status" value="2"/>
</dbReference>
<dbReference type="CDD" id="cd17932">
    <property type="entry name" value="DEXQc_UvrD"/>
    <property type="match status" value="1"/>
</dbReference>
<dbReference type="InterPro" id="IPR013986">
    <property type="entry name" value="DExx_box_DNA_helicase_dom_sf"/>
</dbReference>
<comment type="similarity">
    <text evidence="1">Belongs to the helicase family. UvrD subfamily.</text>
</comment>
<accession>A0AA96RL92</accession>
<organism evidence="13 14">
    <name type="scientific">Paenibacillus roseopurpureus</name>
    <dbReference type="NCBI Taxonomy" id="2918901"/>
    <lineage>
        <taxon>Bacteria</taxon>
        <taxon>Bacillati</taxon>
        <taxon>Bacillota</taxon>
        <taxon>Bacilli</taxon>
        <taxon>Bacillales</taxon>
        <taxon>Paenibacillaceae</taxon>
        <taxon>Paenibacillus</taxon>
    </lineage>
</organism>
<keyword evidence="14" id="KW-1185">Reference proteome</keyword>
<evidence type="ECO:0000256" key="3">
    <source>
        <dbReference type="ARBA" id="ARBA00022801"/>
    </source>
</evidence>
<evidence type="ECO:0000256" key="7">
    <source>
        <dbReference type="ARBA" id="ARBA00023235"/>
    </source>
</evidence>
<dbReference type="GO" id="GO:0016787">
    <property type="term" value="F:hydrolase activity"/>
    <property type="evidence" value="ECO:0007669"/>
    <property type="project" value="UniProtKB-UniRule"/>
</dbReference>
<keyword evidence="2 11" id="KW-0547">Nucleotide-binding</keyword>
<proteinExistence type="inferred from homology"/>
<dbReference type="InterPro" id="IPR000212">
    <property type="entry name" value="DNA_helicase_UvrD/REP"/>
</dbReference>
<feature type="binding site" evidence="11">
    <location>
        <begin position="352"/>
        <end position="359"/>
    </location>
    <ligand>
        <name>ATP</name>
        <dbReference type="ChEBI" id="CHEBI:30616"/>
    </ligand>
</feature>
<dbReference type="KEGG" id="proo:MJB10_03020"/>
<dbReference type="InterPro" id="IPR014016">
    <property type="entry name" value="UvrD-like_ATP-bd"/>
</dbReference>
<dbReference type="Gene3D" id="1.10.486.10">
    <property type="entry name" value="PCRA, domain 4"/>
    <property type="match status" value="1"/>
</dbReference>
<keyword evidence="7" id="KW-0413">Isomerase</keyword>
<dbReference type="RefSeq" id="WP_314801639.1">
    <property type="nucleotide sequence ID" value="NZ_CP130319.1"/>
</dbReference>
<dbReference type="PANTHER" id="PTHR11070">
    <property type="entry name" value="UVRD / RECB / PCRA DNA HELICASE FAMILY MEMBER"/>
    <property type="match status" value="1"/>
</dbReference>
<dbReference type="Pfam" id="PF00580">
    <property type="entry name" value="UvrD-helicase"/>
    <property type="match status" value="1"/>
</dbReference>
<dbReference type="Pfam" id="PF13361">
    <property type="entry name" value="UvrD_C"/>
    <property type="match status" value="1"/>
</dbReference>
<evidence type="ECO:0000259" key="12">
    <source>
        <dbReference type="PROSITE" id="PS51198"/>
    </source>
</evidence>
<name>A0AA96RL92_9BACL</name>
<dbReference type="Gene3D" id="1.10.10.160">
    <property type="match status" value="1"/>
</dbReference>
<dbReference type="EC" id="5.6.2.4" evidence="9"/>
<dbReference type="SUPFAM" id="SSF52540">
    <property type="entry name" value="P-loop containing nucleoside triphosphate hydrolases"/>
    <property type="match status" value="1"/>
</dbReference>
<dbReference type="InterPro" id="IPR014017">
    <property type="entry name" value="DNA_helicase_UvrD-like_C"/>
</dbReference>
<dbReference type="InterPro" id="IPR027417">
    <property type="entry name" value="P-loop_NTPase"/>
</dbReference>
<keyword evidence="5 11" id="KW-0067">ATP-binding</keyword>
<dbReference type="AlphaFoldDB" id="A0AA96RL92"/>
<reference evidence="13" key="1">
    <citation type="submission" date="2022-02" db="EMBL/GenBank/DDBJ databases">
        <title>Paenibacillus sp. MBLB1832 Whole Genome Shotgun Sequencing.</title>
        <authorList>
            <person name="Hwang C.Y."/>
            <person name="Cho E.-S."/>
            <person name="Seo M.-J."/>
        </authorList>
    </citation>
    <scope>NUCLEOTIDE SEQUENCE</scope>
    <source>
        <strain evidence="13">MBLB1832</strain>
    </source>
</reference>
<comment type="catalytic activity">
    <reaction evidence="8">
        <text>Couples ATP hydrolysis with the unwinding of duplex DNA by translocating in the 3'-5' direction.</text>
        <dbReference type="EC" id="5.6.2.4"/>
    </reaction>
</comment>
<keyword evidence="4 11" id="KW-0347">Helicase</keyword>
<protein>
    <recommendedName>
        <fullName evidence="9">DNA 3'-5' helicase</fullName>
        <ecNumber evidence="9">5.6.2.4</ecNumber>
    </recommendedName>
</protein>
<evidence type="ECO:0000256" key="5">
    <source>
        <dbReference type="ARBA" id="ARBA00022840"/>
    </source>
</evidence>
<dbReference type="InterPro" id="IPR011528">
    <property type="entry name" value="NERD"/>
</dbReference>
<evidence type="ECO:0000256" key="1">
    <source>
        <dbReference type="ARBA" id="ARBA00009922"/>
    </source>
</evidence>
<feature type="domain" description="UvrD-like helicase ATP-binding" evidence="12">
    <location>
        <begin position="331"/>
        <end position="652"/>
    </location>
</feature>
<evidence type="ECO:0000256" key="6">
    <source>
        <dbReference type="ARBA" id="ARBA00023125"/>
    </source>
</evidence>
<dbReference type="Pfam" id="PF08378">
    <property type="entry name" value="NERD"/>
    <property type="match status" value="1"/>
</dbReference>
<dbReference type="GO" id="GO:0000725">
    <property type="term" value="P:recombinational repair"/>
    <property type="evidence" value="ECO:0007669"/>
    <property type="project" value="TreeGrafter"/>
</dbReference>
<dbReference type="GO" id="GO:0005524">
    <property type="term" value="F:ATP binding"/>
    <property type="evidence" value="ECO:0007669"/>
    <property type="project" value="UniProtKB-UniRule"/>
</dbReference>
<dbReference type="GO" id="GO:0005829">
    <property type="term" value="C:cytosol"/>
    <property type="evidence" value="ECO:0007669"/>
    <property type="project" value="TreeGrafter"/>
</dbReference>
<evidence type="ECO:0000256" key="4">
    <source>
        <dbReference type="ARBA" id="ARBA00022806"/>
    </source>
</evidence>
<evidence type="ECO:0000256" key="8">
    <source>
        <dbReference type="ARBA" id="ARBA00034617"/>
    </source>
</evidence>
<evidence type="ECO:0000313" key="13">
    <source>
        <dbReference type="EMBL" id="WNR45139.1"/>
    </source>
</evidence>
<dbReference type="PROSITE" id="PS51198">
    <property type="entry name" value="UVRD_HELICASE_ATP_BIND"/>
    <property type="match status" value="1"/>
</dbReference>
<gene>
    <name evidence="13" type="ORF">MJB10_03020</name>
</gene>
<evidence type="ECO:0000256" key="11">
    <source>
        <dbReference type="PROSITE-ProRule" id="PRU00560"/>
    </source>
</evidence>
<keyword evidence="6" id="KW-0238">DNA-binding</keyword>
<dbReference type="PANTHER" id="PTHR11070:SF2">
    <property type="entry name" value="ATP-DEPENDENT DNA HELICASE SRS2"/>
    <property type="match status" value="1"/>
</dbReference>
<dbReference type="Proteomes" id="UP001304650">
    <property type="component" value="Chromosome"/>
</dbReference>
<sequence length="1055" mass="124010">MASIYPADPEFSNYAEEMVYKLFKDHLPQEYIVYFNYYIDHKEFDIAILIPNKGILVIEIKAWRAEQVIEVKDINNMLYRTKNGAEIWEKSPYKQATGYCKSFINRIKSELNKDILVLPLVCFPHVKLAEYKNSGLNILSPVVEHTLCEEDLEPSMIRERLLSVFTKFEKMSIDPFDYTRMIEIRKFFEPWEQIRSSLTSVVDQTAVTRIGTREHYSILGYMPSMVPNDLLDEKLAYYYRHWQQGSKIILILESEVHLKYVREKIEEFLNESALQNKFSFIHRNGQVKDSIFNMFLYLTKEPLGREVSFEILDGKYEGFEQDLIRVDGSSPFNLNQFKIEHAPIERNINIKAGAGSGKTFSMIARISYLIYSHRLRADQLSDAIYLITFTNEAASNMKEKLQEYFQNYFLVTKDYEAFRMIESVEGMNISTIHSLVKRIIQKFSAVIGLGSNLKIVTGRYERGQSIAQALNKYIDEENIDASDLHLSMYKLQRRIRTFLEKLESKNVDIINDSLDFGVNEMNPQLHRLLTNVLVETETAIRQDLNNSGVIRLSDLMIKLKEITHHNSELFQTYKNRIKYLFVDEFQDTDDAQIELMNLIQSKVGFNYFVVGDVKQCIYRFRGAEVKAFDQLVGELGEQWGLSYTLNKNYRTDSQLLERFEKSFASWGRGPSPRLAYIREEDHLTSHLRINASSEPFFREVELVDEKDNDEFKDVFCRELRSLYEVMPEKGTLAILVRENNEAEKIRQLGSECDFFIETDAGGNLFQLESTLDLYKLVMALQNSQSPKHLFNLYSTCYVNKYIPKAMLNSFHQDKEKILQFFRENPPIDGWAEYLMQLKREPVLFVLRNILLHTIPWESYGSKFKHQPESRYLFERFYKRNLDQLFEVISQSFDGDYLTLNKLEQFLRIMIITKQAEENREQLNLQAEGKKRIVCMTVHKSKGLEFDTVFMPFTNRDLMSSKKSGPVEVINLSKGKIGYKFRLDTPMVINEYKKEIDMKNNYFKAEENKEKIEQVHEETRILYVAMTRAIRNFVYMTYSNSTAEKSWQKFIKEEIT</sequence>